<keyword evidence="2" id="KW-1185">Reference proteome</keyword>
<name>A0ABT8YKU1_9HYPH</name>
<protein>
    <submittedName>
        <fullName evidence="1">Uncharacterized protein</fullName>
    </submittedName>
</protein>
<comment type="caution">
    <text evidence="1">The sequence shown here is derived from an EMBL/GenBank/DDBJ whole genome shotgun (WGS) entry which is preliminary data.</text>
</comment>
<evidence type="ECO:0000313" key="1">
    <source>
        <dbReference type="EMBL" id="MDO6964248.1"/>
    </source>
</evidence>
<dbReference type="EMBL" id="JAUOZU010000007">
    <property type="protein sequence ID" value="MDO6964248.1"/>
    <property type="molecule type" value="Genomic_DNA"/>
</dbReference>
<proteinExistence type="predicted"/>
<organism evidence="1 2">
    <name type="scientific">Rhizobium alvei</name>
    <dbReference type="NCBI Taxonomy" id="1132659"/>
    <lineage>
        <taxon>Bacteria</taxon>
        <taxon>Pseudomonadati</taxon>
        <taxon>Pseudomonadota</taxon>
        <taxon>Alphaproteobacteria</taxon>
        <taxon>Hyphomicrobiales</taxon>
        <taxon>Rhizobiaceae</taxon>
        <taxon>Rhizobium/Agrobacterium group</taxon>
        <taxon>Rhizobium</taxon>
    </lineage>
</organism>
<reference evidence="1" key="1">
    <citation type="journal article" date="2015" name="Int. J. Syst. Evol. Microbiol.">
        <title>Rhizobium alvei sp. nov., isolated from a freshwater river.</title>
        <authorList>
            <person name="Sheu S.Y."/>
            <person name="Huang H.W."/>
            <person name="Young C.C."/>
            <person name="Chen W.M."/>
        </authorList>
    </citation>
    <scope>NUCLEOTIDE SEQUENCE</scope>
    <source>
        <strain evidence="1">TNR-22</strain>
    </source>
</reference>
<gene>
    <name evidence="1" type="ORF">Q4481_09785</name>
</gene>
<evidence type="ECO:0000313" key="2">
    <source>
        <dbReference type="Proteomes" id="UP001174932"/>
    </source>
</evidence>
<sequence length="64" mass="7275">MALDDKATKTAAAPVDPRTLDFIDQISYYERLTTPDADNDNRGTTDRKRDASCFEAWAMPDHIR</sequence>
<dbReference type="RefSeq" id="WP_304376175.1">
    <property type="nucleotide sequence ID" value="NZ_JAUOZU010000007.1"/>
</dbReference>
<dbReference type="Proteomes" id="UP001174932">
    <property type="component" value="Unassembled WGS sequence"/>
</dbReference>
<accession>A0ABT8YKU1</accession>
<reference evidence="1" key="2">
    <citation type="submission" date="2023-07" db="EMBL/GenBank/DDBJ databases">
        <authorList>
            <person name="Shen H."/>
        </authorList>
    </citation>
    <scope>NUCLEOTIDE SEQUENCE</scope>
    <source>
        <strain evidence="1">TNR-22</strain>
    </source>
</reference>